<protein>
    <submittedName>
        <fullName evidence="2">2-nitroimidazole transporter</fullName>
    </submittedName>
</protein>
<gene>
    <name evidence="2" type="primary">nimT</name>
    <name evidence="2" type="ORF">GCM10023147_04280</name>
</gene>
<dbReference type="SUPFAM" id="SSF103473">
    <property type="entry name" value="MFS general substrate transporter"/>
    <property type="match status" value="1"/>
</dbReference>
<evidence type="ECO:0000313" key="3">
    <source>
        <dbReference type="Proteomes" id="UP001500635"/>
    </source>
</evidence>
<dbReference type="EMBL" id="BAABFR010000004">
    <property type="protein sequence ID" value="GAA4384173.1"/>
    <property type="molecule type" value="Genomic_DNA"/>
</dbReference>
<feature type="transmembrane region" description="Helical" evidence="1">
    <location>
        <begin position="317"/>
        <end position="337"/>
    </location>
</feature>
<sequence length="407" mass="41810">MTKTAVDTDGSRAEPIARRGLVIAGILLVAANLRAGITVVGPLLGEVKTDLHLPSTAVSALIGLPLLCFAVCSPVVPYIAARWGMERALGASLALLAAAIVLRSVPWGPALWIGTAGLGIAIATMNVLLPALLKRDLPHEATRLTGVYSAVQSATAAAASAVAVPLAGVTDHGWRLAFGVWAGLALIALGGFLPQLRTRATSRQDVAAAPQSHPAGQSSPWRSALGWQVTVFMGSQSLFYYTVLTWWPTIEEAHGTSAARAGLHQGIMQVFSIGGSLLATALLHRLPKDQRPAILLLVPMVAVAVVGQLTLPGAALAWNALLGTAIGGIIVIALALFTLRTGHHGSAAALSGMAQSVGYLLAAAGPTLIGALHDAAATWTVPLIALLVLLAVEFVAGILATRDRTLA</sequence>
<feature type="transmembrane region" description="Helical" evidence="1">
    <location>
        <begin position="173"/>
        <end position="193"/>
    </location>
</feature>
<dbReference type="PANTHER" id="PTHR23523:SF2">
    <property type="entry name" value="2-NITROIMIDAZOLE TRANSPORTER"/>
    <property type="match status" value="1"/>
</dbReference>
<comment type="caution">
    <text evidence="2">The sequence shown here is derived from an EMBL/GenBank/DDBJ whole genome shotgun (WGS) entry which is preliminary data.</text>
</comment>
<evidence type="ECO:0000256" key="1">
    <source>
        <dbReference type="SAM" id="Phobius"/>
    </source>
</evidence>
<proteinExistence type="predicted"/>
<dbReference type="InterPro" id="IPR036259">
    <property type="entry name" value="MFS_trans_sf"/>
</dbReference>
<feature type="transmembrane region" description="Helical" evidence="1">
    <location>
        <begin position="88"/>
        <end position="105"/>
    </location>
</feature>
<feature type="transmembrane region" description="Helical" evidence="1">
    <location>
        <begin position="111"/>
        <end position="133"/>
    </location>
</feature>
<feature type="transmembrane region" description="Helical" evidence="1">
    <location>
        <begin position="57"/>
        <end position="81"/>
    </location>
</feature>
<feature type="transmembrane region" description="Helical" evidence="1">
    <location>
        <begin position="225"/>
        <end position="247"/>
    </location>
</feature>
<accession>A0ABP8J350</accession>
<dbReference type="InterPro" id="IPR052524">
    <property type="entry name" value="MFS_Cyanate_Porter"/>
</dbReference>
<keyword evidence="1" id="KW-1133">Transmembrane helix</keyword>
<dbReference type="RefSeq" id="WP_344990205.1">
    <property type="nucleotide sequence ID" value="NZ_BAABFR010000004.1"/>
</dbReference>
<reference evidence="3" key="1">
    <citation type="journal article" date="2019" name="Int. J. Syst. Evol. Microbiol.">
        <title>The Global Catalogue of Microorganisms (GCM) 10K type strain sequencing project: providing services to taxonomists for standard genome sequencing and annotation.</title>
        <authorList>
            <consortium name="The Broad Institute Genomics Platform"/>
            <consortium name="The Broad Institute Genome Sequencing Center for Infectious Disease"/>
            <person name="Wu L."/>
            <person name="Ma J."/>
        </authorList>
    </citation>
    <scope>NUCLEOTIDE SEQUENCE [LARGE SCALE GENOMIC DNA]</scope>
    <source>
        <strain evidence="3">JCM 17688</strain>
    </source>
</reference>
<feature type="transmembrane region" description="Helical" evidence="1">
    <location>
        <begin position="349"/>
        <end position="373"/>
    </location>
</feature>
<keyword evidence="3" id="KW-1185">Reference proteome</keyword>
<feature type="transmembrane region" description="Helical" evidence="1">
    <location>
        <begin position="267"/>
        <end position="286"/>
    </location>
</feature>
<dbReference type="InterPro" id="IPR011701">
    <property type="entry name" value="MFS"/>
</dbReference>
<keyword evidence="1" id="KW-0472">Membrane</keyword>
<dbReference type="Gene3D" id="1.20.1250.20">
    <property type="entry name" value="MFS general substrate transporter like domains"/>
    <property type="match status" value="1"/>
</dbReference>
<feature type="transmembrane region" description="Helical" evidence="1">
    <location>
        <begin position="379"/>
        <end position="400"/>
    </location>
</feature>
<feature type="transmembrane region" description="Helical" evidence="1">
    <location>
        <begin position="293"/>
        <end position="311"/>
    </location>
</feature>
<evidence type="ECO:0000313" key="2">
    <source>
        <dbReference type="EMBL" id="GAA4384173.1"/>
    </source>
</evidence>
<feature type="transmembrane region" description="Helical" evidence="1">
    <location>
        <begin position="21"/>
        <end position="45"/>
    </location>
</feature>
<name>A0ABP8J350_9ACTN</name>
<organism evidence="2 3">
    <name type="scientific">Tsukamurella soli</name>
    <dbReference type="NCBI Taxonomy" id="644556"/>
    <lineage>
        <taxon>Bacteria</taxon>
        <taxon>Bacillati</taxon>
        <taxon>Actinomycetota</taxon>
        <taxon>Actinomycetes</taxon>
        <taxon>Mycobacteriales</taxon>
        <taxon>Tsukamurellaceae</taxon>
        <taxon>Tsukamurella</taxon>
    </lineage>
</organism>
<dbReference type="PANTHER" id="PTHR23523">
    <property type="match status" value="1"/>
</dbReference>
<dbReference type="Proteomes" id="UP001500635">
    <property type="component" value="Unassembled WGS sequence"/>
</dbReference>
<feature type="transmembrane region" description="Helical" evidence="1">
    <location>
        <begin position="145"/>
        <end position="167"/>
    </location>
</feature>
<keyword evidence="1" id="KW-0812">Transmembrane</keyword>
<dbReference type="Pfam" id="PF07690">
    <property type="entry name" value="MFS_1"/>
    <property type="match status" value="1"/>
</dbReference>